<name>A0A8B6FML3_MYTGA</name>
<accession>A0A8B6FML3</accession>
<proteinExistence type="predicted"/>
<evidence type="ECO:0000256" key="1">
    <source>
        <dbReference type="SAM" id="MobiDB-lite"/>
    </source>
</evidence>
<gene>
    <name evidence="2" type="ORF">MGAL_10B028791</name>
</gene>
<evidence type="ECO:0000313" key="3">
    <source>
        <dbReference type="Proteomes" id="UP000596742"/>
    </source>
</evidence>
<reference evidence="2" key="1">
    <citation type="submission" date="2018-11" db="EMBL/GenBank/DDBJ databases">
        <authorList>
            <person name="Alioto T."/>
            <person name="Alioto T."/>
        </authorList>
    </citation>
    <scope>NUCLEOTIDE SEQUENCE</scope>
</reference>
<evidence type="ECO:0000313" key="2">
    <source>
        <dbReference type="EMBL" id="VDI51197.1"/>
    </source>
</evidence>
<dbReference type="Proteomes" id="UP000596742">
    <property type="component" value="Unassembled WGS sequence"/>
</dbReference>
<dbReference type="OrthoDB" id="6136255at2759"/>
<dbReference type="EMBL" id="UYJE01007035">
    <property type="protein sequence ID" value="VDI51197.1"/>
    <property type="molecule type" value="Genomic_DNA"/>
</dbReference>
<keyword evidence="3" id="KW-1185">Reference proteome</keyword>
<feature type="compositionally biased region" description="Polar residues" evidence="1">
    <location>
        <begin position="127"/>
        <end position="147"/>
    </location>
</feature>
<sequence>MSCNQQKVSIATQTDQVQKNFVKDDYFKPKTSAYQLLQAEITRTAHSNRFHSTSDQGFEMAISSIIQYLGDLQDTPTTREKVRYRLKKRMYNQQGYEKIKNLAQMNGVSVKSCQSAAVKRGLPFTNEPATKQTKNTENSPVSTSVSPINTPIVSPAVTPSISPAVTPSISPAVSPSVSPAVTPIVSPAITPIVSPAITPVASPTPSRSSSVTMSSGSPKITEKVFKTANGVTFKIKDVVCIANSKTHCDYAEVKRVWKTKVDIHYLKKTSKGLTSWMLSANEHYKDSVHINSIFYSLGKTEYSQEHHQVIKEKLSKLF</sequence>
<dbReference type="AlphaFoldDB" id="A0A8B6FML3"/>
<organism evidence="2 3">
    <name type="scientific">Mytilus galloprovincialis</name>
    <name type="common">Mediterranean mussel</name>
    <dbReference type="NCBI Taxonomy" id="29158"/>
    <lineage>
        <taxon>Eukaryota</taxon>
        <taxon>Metazoa</taxon>
        <taxon>Spiralia</taxon>
        <taxon>Lophotrochozoa</taxon>
        <taxon>Mollusca</taxon>
        <taxon>Bivalvia</taxon>
        <taxon>Autobranchia</taxon>
        <taxon>Pteriomorphia</taxon>
        <taxon>Mytilida</taxon>
        <taxon>Mytiloidea</taxon>
        <taxon>Mytilidae</taxon>
        <taxon>Mytilinae</taxon>
        <taxon>Mytilus</taxon>
    </lineage>
</organism>
<comment type="caution">
    <text evidence="2">The sequence shown here is derived from an EMBL/GenBank/DDBJ whole genome shotgun (WGS) entry which is preliminary data.</text>
</comment>
<protein>
    <submittedName>
        <fullName evidence="2">Uncharacterized protein</fullName>
    </submittedName>
</protein>
<feature type="region of interest" description="Disordered" evidence="1">
    <location>
        <begin position="124"/>
        <end position="147"/>
    </location>
</feature>